<reference evidence="1 2" key="1">
    <citation type="submission" date="2015-04" db="EMBL/GenBank/DDBJ databases">
        <title>Draft genome of the roundworm Trichinella nativa.</title>
        <authorList>
            <person name="Mitreva M."/>
        </authorList>
    </citation>
    <scope>NUCLEOTIDE SEQUENCE [LARGE SCALE GENOMIC DNA]</scope>
    <source>
        <strain evidence="1 2">ISS45</strain>
    </source>
</reference>
<organism evidence="1 2">
    <name type="scientific">Trichinella nativa</name>
    <dbReference type="NCBI Taxonomy" id="6335"/>
    <lineage>
        <taxon>Eukaryota</taxon>
        <taxon>Metazoa</taxon>
        <taxon>Ecdysozoa</taxon>
        <taxon>Nematoda</taxon>
        <taxon>Enoplea</taxon>
        <taxon>Dorylaimia</taxon>
        <taxon>Trichinellida</taxon>
        <taxon>Trichinellidae</taxon>
        <taxon>Trichinella</taxon>
    </lineage>
</organism>
<evidence type="ECO:0000313" key="2">
    <source>
        <dbReference type="Proteomes" id="UP000243006"/>
    </source>
</evidence>
<accession>A0A1Y3E752</accession>
<proteinExistence type="predicted"/>
<dbReference type="EMBL" id="LVZM01022780">
    <property type="protein sequence ID" value="OUC40500.1"/>
    <property type="molecule type" value="Genomic_DNA"/>
</dbReference>
<gene>
    <name evidence="1" type="ORF">D917_04014</name>
</gene>
<protein>
    <submittedName>
        <fullName evidence="1">Uncharacterized protein</fullName>
    </submittedName>
</protein>
<dbReference type="AlphaFoldDB" id="A0A1Y3E752"/>
<dbReference type="Proteomes" id="UP000243006">
    <property type="component" value="Unassembled WGS sequence"/>
</dbReference>
<comment type="caution">
    <text evidence="1">The sequence shown here is derived from an EMBL/GenBank/DDBJ whole genome shotgun (WGS) entry which is preliminary data.</text>
</comment>
<name>A0A1Y3E752_9BILA</name>
<sequence>MRKSRGCIVTGFVVSWSRFEGVLFGVVHFPNCAETVREAKHPCAPNAWTSAGFRQICKQI</sequence>
<evidence type="ECO:0000313" key="1">
    <source>
        <dbReference type="EMBL" id="OUC40500.1"/>
    </source>
</evidence>